<evidence type="ECO:0000313" key="3">
    <source>
        <dbReference type="Proteomes" id="UP000029981"/>
    </source>
</evidence>
<dbReference type="GO" id="GO:0004714">
    <property type="term" value="F:transmembrane receptor protein tyrosine kinase activity"/>
    <property type="evidence" value="ECO:0007669"/>
    <property type="project" value="InterPro"/>
</dbReference>
<proteinExistence type="predicted"/>
<keyword evidence="1" id="KW-0732">Signal</keyword>
<accession>A0A0A0LSH6</accession>
<sequence>MAVSITNQVSPTTTLLSFLFLLVVCDSFSFYEPIDNIPLDCGSHGTLLNEHRIWFGDINSKFFPSDHEQNGASMTPTADAPSISIIPYMTARLSRSPFTYSFPITPTGLFTLLRDFNTSVNADASNNNEFFREFCVHVEENDQKLNLTFTPTNQDLYAFISGIEIVSMPSNLYYTPLDSNDEDGVSN</sequence>
<gene>
    <name evidence="2" type="ORF">Csa_1G085350</name>
</gene>
<dbReference type="InterPro" id="IPR045272">
    <property type="entry name" value="ANXUR1/2-like"/>
</dbReference>
<dbReference type="Gramene" id="KGN64738">
    <property type="protein sequence ID" value="KGN64738"/>
    <property type="gene ID" value="Csa_1G085350"/>
</dbReference>
<feature type="chain" id="PRO_5001966264" evidence="1">
    <location>
        <begin position="28"/>
        <end position="187"/>
    </location>
</feature>
<dbReference type="EMBL" id="CM002922">
    <property type="protein sequence ID" value="KGN64738.1"/>
    <property type="molecule type" value="Genomic_DNA"/>
</dbReference>
<reference evidence="2 3" key="3">
    <citation type="journal article" date="2010" name="BMC Genomics">
        <title>Transcriptome sequencing and comparative analysis of cucumber flowers with different sex types.</title>
        <authorList>
            <person name="Guo S."/>
            <person name="Zheng Y."/>
            <person name="Joung J.G."/>
            <person name="Liu S."/>
            <person name="Zhang Z."/>
            <person name="Crasta O.R."/>
            <person name="Sobral B.W."/>
            <person name="Xu Y."/>
            <person name="Huang S."/>
            <person name="Fei Z."/>
        </authorList>
    </citation>
    <scope>NUCLEOTIDE SEQUENCE [LARGE SCALE GENOMIC DNA]</scope>
    <source>
        <strain evidence="3">cv. 9930</strain>
    </source>
</reference>
<reference evidence="2 3" key="4">
    <citation type="journal article" date="2011" name="BMC Genomics">
        <title>RNA-Seq improves annotation of protein-coding genes in the cucumber genome.</title>
        <authorList>
            <person name="Li Z."/>
            <person name="Zhang Z."/>
            <person name="Yan P."/>
            <person name="Huang S."/>
            <person name="Fei Z."/>
            <person name="Lin K."/>
        </authorList>
    </citation>
    <scope>NUCLEOTIDE SEQUENCE [LARGE SCALE GENOMIC DNA]</scope>
    <source>
        <strain evidence="3">cv. 9930</strain>
    </source>
</reference>
<name>A0A0A0LSH6_CUCSA</name>
<feature type="signal peptide" evidence="1">
    <location>
        <begin position="1"/>
        <end position="27"/>
    </location>
</feature>
<dbReference type="AlphaFoldDB" id="A0A0A0LSH6"/>
<organism evidence="2 3">
    <name type="scientific">Cucumis sativus</name>
    <name type="common">Cucumber</name>
    <dbReference type="NCBI Taxonomy" id="3659"/>
    <lineage>
        <taxon>Eukaryota</taxon>
        <taxon>Viridiplantae</taxon>
        <taxon>Streptophyta</taxon>
        <taxon>Embryophyta</taxon>
        <taxon>Tracheophyta</taxon>
        <taxon>Spermatophyta</taxon>
        <taxon>Magnoliopsida</taxon>
        <taxon>eudicotyledons</taxon>
        <taxon>Gunneridae</taxon>
        <taxon>Pentapetalae</taxon>
        <taxon>rosids</taxon>
        <taxon>fabids</taxon>
        <taxon>Cucurbitales</taxon>
        <taxon>Cucurbitaceae</taxon>
        <taxon>Benincaseae</taxon>
        <taxon>Cucumis</taxon>
    </lineage>
</organism>
<dbReference type="STRING" id="3659.A0A0A0LSH6"/>
<reference evidence="2 3" key="1">
    <citation type="journal article" date="2009" name="Nat. Genet.">
        <title>The genome of the cucumber, Cucumis sativus L.</title>
        <authorList>
            <person name="Huang S."/>
            <person name="Li R."/>
            <person name="Zhang Z."/>
            <person name="Li L."/>
            <person name="Gu X."/>
            <person name="Fan W."/>
            <person name="Lucas W.J."/>
            <person name="Wang X."/>
            <person name="Xie B."/>
            <person name="Ni P."/>
            <person name="Ren Y."/>
            <person name="Zhu H."/>
            <person name="Li J."/>
            <person name="Lin K."/>
            <person name="Jin W."/>
            <person name="Fei Z."/>
            <person name="Li G."/>
            <person name="Staub J."/>
            <person name="Kilian A."/>
            <person name="van der Vossen E.A."/>
            <person name="Wu Y."/>
            <person name="Guo J."/>
            <person name="He J."/>
            <person name="Jia Z."/>
            <person name="Ren Y."/>
            <person name="Tian G."/>
            <person name="Lu Y."/>
            <person name="Ruan J."/>
            <person name="Qian W."/>
            <person name="Wang M."/>
            <person name="Huang Q."/>
            <person name="Li B."/>
            <person name="Xuan Z."/>
            <person name="Cao J."/>
            <person name="Asan"/>
            <person name="Wu Z."/>
            <person name="Zhang J."/>
            <person name="Cai Q."/>
            <person name="Bai Y."/>
            <person name="Zhao B."/>
            <person name="Han Y."/>
            <person name="Li Y."/>
            <person name="Li X."/>
            <person name="Wang S."/>
            <person name="Shi Q."/>
            <person name="Liu S."/>
            <person name="Cho W.K."/>
            <person name="Kim J.Y."/>
            <person name="Xu Y."/>
            <person name="Heller-Uszynska K."/>
            <person name="Miao H."/>
            <person name="Cheng Z."/>
            <person name="Zhang S."/>
            <person name="Wu J."/>
            <person name="Yang Y."/>
            <person name="Kang H."/>
            <person name="Li M."/>
            <person name="Liang H."/>
            <person name="Ren X."/>
            <person name="Shi Z."/>
            <person name="Wen M."/>
            <person name="Jian M."/>
            <person name="Yang H."/>
            <person name="Zhang G."/>
            <person name="Yang Z."/>
            <person name="Chen R."/>
            <person name="Liu S."/>
            <person name="Li J."/>
            <person name="Ma L."/>
            <person name="Liu H."/>
            <person name="Zhou Y."/>
            <person name="Zhao J."/>
            <person name="Fang X."/>
            <person name="Li G."/>
            <person name="Fang L."/>
            <person name="Li Y."/>
            <person name="Liu D."/>
            <person name="Zheng H."/>
            <person name="Zhang Y."/>
            <person name="Qin N."/>
            <person name="Li Z."/>
            <person name="Yang G."/>
            <person name="Yang S."/>
            <person name="Bolund L."/>
            <person name="Kristiansen K."/>
            <person name="Zheng H."/>
            <person name="Li S."/>
            <person name="Zhang X."/>
            <person name="Yang H."/>
            <person name="Wang J."/>
            <person name="Sun R."/>
            <person name="Zhang B."/>
            <person name="Jiang S."/>
            <person name="Wang J."/>
            <person name="Du Y."/>
            <person name="Li S."/>
        </authorList>
    </citation>
    <scope>NUCLEOTIDE SEQUENCE [LARGE SCALE GENOMIC DNA]</scope>
    <source>
        <strain evidence="3">cv. 9930</strain>
    </source>
</reference>
<dbReference type="Proteomes" id="UP000029981">
    <property type="component" value="Chromosome 1"/>
</dbReference>
<protein>
    <submittedName>
        <fullName evidence="2">Uncharacterized protein</fullName>
    </submittedName>
</protein>
<dbReference type="OMA" id="LNEHRIW"/>
<evidence type="ECO:0000256" key="1">
    <source>
        <dbReference type="SAM" id="SignalP"/>
    </source>
</evidence>
<reference evidence="2 3" key="2">
    <citation type="journal article" date="2009" name="PLoS ONE">
        <title>An integrated genetic and cytogenetic map of the cucumber genome.</title>
        <authorList>
            <person name="Ren Y."/>
            <person name="Zhang Z."/>
            <person name="Liu J."/>
            <person name="Staub J.E."/>
            <person name="Han Y."/>
            <person name="Cheng Z."/>
            <person name="Li X."/>
            <person name="Lu J."/>
            <person name="Miao H."/>
            <person name="Kang H."/>
            <person name="Xie B."/>
            <person name="Gu X."/>
            <person name="Wang X."/>
            <person name="Du Y."/>
            <person name="Jin W."/>
            <person name="Huang S."/>
        </authorList>
    </citation>
    <scope>NUCLEOTIDE SEQUENCE [LARGE SCALE GENOMIC DNA]</scope>
    <source>
        <strain evidence="3">cv. 9930</strain>
    </source>
</reference>
<dbReference type="PANTHER" id="PTHR34590">
    <property type="entry name" value="OS03G0124300 PROTEIN-RELATED"/>
    <property type="match status" value="1"/>
</dbReference>
<keyword evidence="3" id="KW-1185">Reference proteome</keyword>
<dbReference type="PANTHER" id="PTHR34590:SF15">
    <property type="entry name" value="PROTEIN KINASE DOMAIN-CONTAINING PROTEIN"/>
    <property type="match status" value="1"/>
</dbReference>
<evidence type="ECO:0000313" key="2">
    <source>
        <dbReference type="EMBL" id="KGN64738.1"/>
    </source>
</evidence>